<feature type="domain" description="ABC transmembrane type-1" evidence="8">
    <location>
        <begin position="235"/>
        <end position="459"/>
    </location>
</feature>
<dbReference type="Pfam" id="PF00528">
    <property type="entry name" value="BPD_transp_1"/>
    <property type="match status" value="1"/>
</dbReference>
<evidence type="ECO:0000256" key="6">
    <source>
        <dbReference type="ARBA" id="ARBA00023136"/>
    </source>
</evidence>
<dbReference type="PANTHER" id="PTHR30465:SF66">
    <property type="entry name" value="INNER MEMBRANE ABC TRANSPORTER PERMEASE PROTEIN YEJB"/>
    <property type="match status" value="1"/>
</dbReference>
<evidence type="ECO:0000256" key="1">
    <source>
        <dbReference type="ARBA" id="ARBA00004651"/>
    </source>
</evidence>
<comment type="subcellular location">
    <subcellularLocation>
        <location evidence="1 7">Cell membrane</location>
        <topology evidence="1 7">Multi-pass membrane protein</topology>
    </subcellularLocation>
</comment>
<dbReference type="AlphaFoldDB" id="A0A7X0LL36"/>
<name>A0A7X0LL36_9BACT</name>
<evidence type="ECO:0000313" key="10">
    <source>
        <dbReference type="Proteomes" id="UP000541810"/>
    </source>
</evidence>
<dbReference type="SUPFAM" id="SSF161098">
    <property type="entry name" value="MetI-like"/>
    <property type="match status" value="1"/>
</dbReference>
<dbReference type="CDD" id="cd06261">
    <property type="entry name" value="TM_PBP2"/>
    <property type="match status" value="1"/>
</dbReference>
<evidence type="ECO:0000256" key="5">
    <source>
        <dbReference type="ARBA" id="ARBA00022989"/>
    </source>
</evidence>
<protein>
    <submittedName>
        <fullName evidence="9">Peptide/nickel transport system permease protein</fullName>
    </submittedName>
</protein>
<dbReference type="Proteomes" id="UP000541810">
    <property type="component" value="Unassembled WGS sequence"/>
</dbReference>
<dbReference type="GO" id="GO:0042884">
    <property type="term" value="P:microcin transport"/>
    <property type="evidence" value="ECO:0007669"/>
    <property type="project" value="TreeGrafter"/>
</dbReference>
<keyword evidence="10" id="KW-1185">Reference proteome</keyword>
<evidence type="ECO:0000256" key="7">
    <source>
        <dbReference type="RuleBase" id="RU363032"/>
    </source>
</evidence>
<dbReference type="GO" id="GO:0005886">
    <property type="term" value="C:plasma membrane"/>
    <property type="evidence" value="ECO:0007669"/>
    <property type="project" value="UniProtKB-SubCell"/>
</dbReference>
<evidence type="ECO:0000256" key="2">
    <source>
        <dbReference type="ARBA" id="ARBA00022448"/>
    </source>
</evidence>
<dbReference type="EMBL" id="JACHGY010000001">
    <property type="protein sequence ID" value="MBB6430592.1"/>
    <property type="molecule type" value="Genomic_DNA"/>
</dbReference>
<comment type="similarity">
    <text evidence="7">Belongs to the binding-protein-dependent transport system permease family.</text>
</comment>
<organism evidence="9 10">
    <name type="scientific">Algisphaera agarilytica</name>
    <dbReference type="NCBI Taxonomy" id="1385975"/>
    <lineage>
        <taxon>Bacteria</taxon>
        <taxon>Pseudomonadati</taxon>
        <taxon>Planctomycetota</taxon>
        <taxon>Phycisphaerae</taxon>
        <taxon>Phycisphaerales</taxon>
        <taxon>Phycisphaeraceae</taxon>
        <taxon>Algisphaera</taxon>
    </lineage>
</organism>
<keyword evidence="4 7" id="KW-0812">Transmembrane</keyword>
<keyword evidence="5 7" id="KW-1133">Transmembrane helix</keyword>
<evidence type="ECO:0000259" key="8">
    <source>
        <dbReference type="PROSITE" id="PS50928"/>
    </source>
</evidence>
<keyword evidence="6 7" id="KW-0472">Membrane</keyword>
<dbReference type="PANTHER" id="PTHR30465">
    <property type="entry name" value="INNER MEMBRANE ABC TRANSPORTER"/>
    <property type="match status" value="1"/>
</dbReference>
<feature type="transmembrane region" description="Helical" evidence="7">
    <location>
        <begin position="395"/>
        <end position="420"/>
    </location>
</feature>
<dbReference type="InterPro" id="IPR000515">
    <property type="entry name" value="MetI-like"/>
</dbReference>
<keyword evidence="3" id="KW-1003">Cell membrane</keyword>
<evidence type="ECO:0000256" key="4">
    <source>
        <dbReference type="ARBA" id="ARBA00022692"/>
    </source>
</evidence>
<comment type="caution">
    <text evidence="9">The sequence shown here is derived from an EMBL/GenBank/DDBJ whole genome shotgun (WGS) entry which is preliminary data.</text>
</comment>
<evidence type="ECO:0000313" key="9">
    <source>
        <dbReference type="EMBL" id="MBB6430592.1"/>
    </source>
</evidence>
<keyword evidence="2 7" id="KW-0813">Transport</keyword>
<feature type="transmembrane region" description="Helical" evidence="7">
    <location>
        <begin position="273"/>
        <end position="296"/>
    </location>
</feature>
<sequence>MLSYIIRRILLLFPTLLGVLAVVFFVMAFSPGGFGGTGLNADGAQTEGEDAKRARKALERRYGLDLPKVAQFGRWLNQVSPVGFRMSGDVKFTEEERDTVQQMLAEEPFNTRPTRLDRAVNMTQTLAAYTGLEPEEAAQRVKDGLKKPSENLAILELIDASMEPVELERLEAKLVELESADSRALERAQNEYLQVLAFEASGRSRIRFDRPAFKAPDLGQTLRGRNVGELLLERVPVTLLLNLLAIPLIYVIAITSGIYAARHKGGAFDLGSGAAFLGLWSVPQIWAGVLLITYFANQQYFRWFPAAGLHDLQAASMAFFPSWGEAGFQRGWLLDSLWHLVLPVACMAYGGFAVMSKVMRGAMLENLSADFVRTARAKGVAEGVILWRHAFRNSVLPLITMVSGVLPALFVGAFVVETIFSINGLGKLGVEAAFQKDRELVMATTLIGGLLGLTSELVRDICYAIADPRVSYD</sequence>
<proteinExistence type="inferred from homology"/>
<dbReference type="RefSeq" id="WP_221435511.1">
    <property type="nucleotide sequence ID" value="NZ_JACHGY010000001.1"/>
</dbReference>
<dbReference type="PROSITE" id="PS50928">
    <property type="entry name" value="ABC_TM1"/>
    <property type="match status" value="1"/>
</dbReference>
<dbReference type="GO" id="GO:0055085">
    <property type="term" value="P:transmembrane transport"/>
    <property type="evidence" value="ECO:0007669"/>
    <property type="project" value="InterPro"/>
</dbReference>
<gene>
    <name evidence="9" type="ORF">HNQ40_002398</name>
</gene>
<reference evidence="9 10" key="1">
    <citation type="submission" date="2020-08" db="EMBL/GenBank/DDBJ databases">
        <title>Genomic Encyclopedia of Type Strains, Phase IV (KMG-IV): sequencing the most valuable type-strain genomes for metagenomic binning, comparative biology and taxonomic classification.</title>
        <authorList>
            <person name="Goeker M."/>
        </authorList>
    </citation>
    <scope>NUCLEOTIDE SEQUENCE [LARGE SCALE GENOMIC DNA]</scope>
    <source>
        <strain evidence="9 10">DSM 103725</strain>
    </source>
</reference>
<feature type="transmembrane region" description="Helical" evidence="7">
    <location>
        <begin position="337"/>
        <end position="355"/>
    </location>
</feature>
<accession>A0A7X0LL36</accession>
<dbReference type="InterPro" id="IPR035906">
    <property type="entry name" value="MetI-like_sf"/>
</dbReference>
<evidence type="ECO:0000256" key="3">
    <source>
        <dbReference type="ARBA" id="ARBA00022475"/>
    </source>
</evidence>
<feature type="transmembrane region" description="Helical" evidence="7">
    <location>
        <begin position="239"/>
        <end position="261"/>
    </location>
</feature>
<dbReference type="Gene3D" id="1.10.3720.10">
    <property type="entry name" value="MetI-like"/>
    <property type="match status" value="1"/>
</dbReference>